<keyword evidence="8" id="KW-1185">Reference proteome</keyword>
<dbReference type="Proteomes" id="UP000198571">
    <property type="component" value="Unassembled WGS sequence"/>
</dbReference>
<gene>
    <name evidence="7" type="ORF">SAMN05518684_104134</name>
</gene>
<evidence type="ECO:0000313" key="8">
    <source>
        <dbReference type="Proteomes" id="UP000198571"/>
    </source>
</evidence>
<dbReference type="RefSeq" id="WP_093048876.1">
    <property type="nucleotide sequence ID" value="NZ_FOGT01000004.1"/>
</dbReference>
<dbReference type="GO" id="GO:0031460">
    <property type="term" value="P:glycine betaine transport"/>
    <property type="evidence" value="ECO:0007669"/>
    <property type="project" value="TreeGrafter"/>
</dbReference>
<keyword evidence="3" id="KW-1003">Cell membrane</keyword>
<dbReference type="SUPFAM" id="SSF53850">
    <property type="entry name" value="Periplasmic binding protein-like II"/>
    <property type="match status" value="1"/>
</dbReference>
<dbReference type="OrthoDB" id="9787902at2"/>
<keyword evidence="2" id="KW-0813">Transport</keyword>
<evidence type="ECO:0000256" key="2">
    <source>
        <dbReference type="ARBA" id="ARBA00022448"/>
    </source>
</evidence>
<dbReference type="EMBL" id="FOGT01000004">
    <property type="protein sequence ID" value="SER82356.1"/>
    <property type="molecule type" value="Genomic_DNA"/>
</dbReference>
<dbReference type="CDD" id="cd13639">
    <property type="entry name" value="PBP2_OpuAC_like"/>
    <property type="match status" value="1"/>
</dbReference>
<accession>A0A1H9SBE2</accession>
<dbReference type="InterPro" id="IPR007210">
    <property type="entry name" value="ABC_Gly_betaine_transp_sub-bd"/>
</dbReference>
<evidence type="ECO:0000256" key="1">
    <source>
        <dbReference type="ARBA" id="ARBA00004236"/>
    </source>
</evidence>
<feature type="chain" id="PRO_5039245847" evidence="5">
    <location>
        <begin position="20"/>
        <end position="306"/>
    </location>
</feature>
<dbReference type="GO" id="GO:0015226">
    <property type="term" value="F:carnitine transmembrane transporter activity"/>
    <property type="evidence" value="ECO:0007669"/>
    <property type="project" value="TreeGrafter"/>
</dbReference>
<dbReference type="PANTHER" id="PTHR47737">
    <property type="entry name" value="GLYCINE BETAINE/PROLINE BETAINE TRANSPORT SYSTEM PERMEASE PROTEIN PROW"/>
    <property type="match status" value="1"/>
</dbReference>
<sequence length="306" mass="34366">MNKSKLLMGGLLSSALVLAACGDDNGTNVNGDNNNAGNNNSGNNEAAETTGGEIEIGLNNWAENIAVSNMWKVLLEEQGFDVTLTMSEKAPIWTGIANDDLDLALEIWLPTTDQHLYEDFEDDIHLHDETWFSGTGLGLVVPEYMDIDSIEELNDHVDLFDGEIVGIDAGASLTGLSEEAIEEYELDYNLLVSSEPAMIAELDSAYQAEEPVLVTLWNPHWTFSDYDLKYLEDPKNVFGEPEDIYYMSRQGFEDDHPEVIEWLNNWEMDDETLGELMSVINDLDDEEEGAQQWVEDNRDLVDEWIQ</sequence>
<dbReference type="Gene3D" id="3.10.105.10">
    <property type="entry name" value="Dipeptide-binding Protein, Domain 3"/>
    <property type="match status" value="2"/>
</dbReference>
<dbReference type="GO" id="GO:0043190">
    <property type="term" value="C:ATP-binding cassette (ABC) transporter complex"/>
    <property type="evidence" value="ECO:0007669"/>
    <property type="project" value="InterPro"/>
</dbReference>
<evidence type="ECO:0000256" key="3">
    <source>
        <dbReference type="ARBA" id="ARBA00022475"/>
    </source>
</evidence>
<protein>
    <submittedName>
        <fullName evidence="7">Glycine betaine/proline transport system substrate-binding protein</fullName>
    </submittedName>
</protein>
<evidence type="ECO:0000259" key="6">
    <source>
        <dbReference type="Pfam" id="PF04069"/>
    </source>
</evidence>
<evidence type="ECO:0000313" key="7">
    <source>
        <dbReference type="EMBL" id="SER82356.1"/>
    </source>
</evidence>
<dbReference type="STRING" id="1601833.SAMN05518684_104134"/>
<keyword evidence="4" id="KW-0472">Membrane</keyword>
<feature type="domain" description="ABC-type glycine betaine transport system substrate-binding" evidence="6">
    <location>
        <begin position="53"/>
        <end position="295"/>
    </location>
</feature>
<reference evidence="8" key="1">
    <citation type="submission" date="2016-10" db="EMBL/GenBank/DDBJ databases">
        <authorList>
            <person name="Varghese N."/>
            <person name="Submissions S."/>
        </authorList>
    </citation>
    <scope>NUCLEOTIDE SEQUENCE [LARGE SCALE GENOMIC DNA]</scope>
    <source>
        <strain evidence="8">S9</strain>
    </source>
</reference>
<name>A0A1H9SBE2_9BACI</name>
<keyword evidence="5" id="KW-0732">Signal</keyword>
<dbReference type="GO" id="GO:0005275">
    <property type="term" value="F:amine transmembrane transporter activity"/>
    <property type="evidence" value="ECO:0007669"/>
    <property type="project" value="TreeGrafter"/>
</dbReference>
<dbReference type="AlphaFoldDB" id="A0A1H9SBE2"/>
<organism evidence="7 8">
    <name type="scientific">Salipaludibacillus aurantiacus</name>
    <dbReference type="NCBI Taxonomy" id="1601833"/>
    <lineage>
        <taxon>Bacteria</taxon>
        <taxon>Bacillati</taxon>
        <taxon>Bacillota</taxon>
        <taxon>Bacilli</taxon>
        <taxon>Bacillales</taxon>
        <taxon>Bacillaceae</taxon>
    </lineage>
</organism>
<dbReference type="GO" id="GO:0015871">
    <property type="term" value="P:choline transport"/>
    <property type="evidence" value="ECO:0007669"/>
    <property type="project" value="TreeGrafter"/>
</dbReference>
<evidence type="ECO:0000256" key="5">
    <source>
        <dbReference type="SAM" id="SignalP"/>
    </source>
</evidence>
<dbReference type="PROSITE" id="PS51257">
    <property type="entry name" value="PROKAR_LIPOPROTEIN"/>
    <property type="match status" value="1"/>
</dbReference>
<dbReference type="PANTHER" id="PTHR47737:SF1">
    <property type="entry name" value="GLYCINE BETAINE_PROLINE BETAINE TRANSPORT SYSTEM PERMEASE PROTEIN PROW"/>
    <property type="match status" value="1"/>
</dbReference>
<proteinExistence type="predicted"/>
<evidence type="ECO:0000256" key="4">
    <source>
        <dbReference type="ARBA" id="ARBA00023136"/>
    </source>
</evidence>
<dbReference type="Pfam" id="PF04069">
    <property type="entry name" value="OpuAC"/>
    <property type="match status" value="1"/>
</dbReference>
<dbReference type="Gene3D" id="3.40.190.100">
    <property type="entry name" value="Glycine betaine-binding periplasmic protein, domain 2"/>
    <property type="match status" value="1"/>
</dbReference>
<feature type="signal peptide" evidence="5">
    <location>
        <begin position="1"/>
        <end position="19"/>
    </location>
</feature>
<comment type="subcellular location">
    <subcellularLocation>
        <location evidence="1">Cell membrane</location>
    </subcellularLocation>
</comment>